<dbReference type="GO" id="GO:0006508">
    <property type="term" value="P:proteolysis"/>
    <property type="evidence" value="ECO:0007669"/>
    <property type="project" value="UniProtKB-KW"/>
</dbReference>
<dbReference type="InterPro" id="IPR007484">
    <property type="entry name" value="Peptidase_M28"/>
</dbReference>
<evidence type="ECO:0000256" key="3">
    <source>
        <dbReference type="ARBA" id="ARBA00022723"/>
    </source>
</evidence>
<accession>A0A059FA98</accession>
<dbReference type="SUPFAM" id="SSF53187">
    <property type="entry name" value="Zn-dependent exopeptidases"/>
    <property type="match status" value="1"/>
</dbReference>
<dbReference type="PANTHER" id="PTHR12147:SF56">
    <property type="entry name" value="AMINOPEPTIDASE YDR415C-RELATED"/>
    <property type="match status" value="1"/>
</dbReference>
<evidence type="ECO:0000256" key="1">
    <source>
        <dbReference type="ARBA" id="ARBA00022438"/>
    </source>
</evidence>
<evidence type="ECO:0000256" key="6">
    <source>
        <dbReference type="ARBA" id="ARBA00022833"/>
    </source>
</evidence>
<dbReference type="InterPro" id="IPR046450">
    <property type="entry name" value="PA_dom_sf"/>
</dbReference>
<dbReference type="PROSITE" id="PS51257">
    <property type="entry name" value="PROKAR_LIPOPROTEIN"/>
    <property type="match status" value="1"/>
</dbReference>
<evidence type="ECO:0000259" key="8">
    <source>
        <dbReference type="Pfam" id="PF04389"/>
    </source>
</evidence>
<feature type="signal peptide" evidence="7">
    <location>
        <begin position="1"/>
        <end position="24"/>
    </location>
</feature>
<keyword evidence="1" id="KW-0031">Aminopeptidase</keyword>
<evidence type="ECO:0000256" key="5">
    <source>
        <dbReference type="ARBA" id="ARBA00022801"/>
    </source>
</evidence>
<keyword evidence="6" id="KW-0862">Zinc</keyword>
<proteinExistence type="predicted"/>
<dbReference type="CDD" id="cd05660">
    <property type="entry name" value="M28_like_PA"/>
    <property type="match status" value="1"/>
</dbReference>
<keyword evidence="3" id="KW-0479">Metal-binding</keyword>
<comment type="caution">
    <text evidence="9">The sequence shown here is derived from an EMBL/GenBank/DDBJ whole genome shotgun (WGS) entry which is preliminary data.</text>
</comment>
<reference evidence="9 10" key="1">
    <citation type="submission" date="2013-04" db="EMBL/GenBank/DDBJ databases">
        <title>Hyphomonas hirschiana VP5 Genome Sequencing.</title>
        <authorList>
            <person name="Lai Q."/>
            <person name="Shao Z."/>
        </authorList>
    </citation>
    <scope>NUCLEOTIDE SEQUENCE [LARGE SCALE GENOMIC DNA]</scope>
    <source>
        <strain evidence="9 10">VP5</strain>
    </source>
</reference>
<evidence type="ECO:0000256" key="7">
    <source>
        <dbReference type="SAM" id="SignalP"/>
    </source>
</evidence>
<dbReference type="EMBL" id="ARYI01000018">
    <property type="protein sequence ID" value="KCZ87517.1"/>
    <property type="molecule type" value="Genomic_DNA"/>
</dbReference>
<keyword evidence="2" id="KW-0645">Protease</keyword>
<keyword evidence="10" id="KW-1185">Reference proteome</keyword>
<dbReference type="CDD" id="cd04821">
    <property type="entry name" value="PA_M28_1_2"/>
    <property type="match status" value="1"/>
</dbReference>
<protein>
    <submittedName>
        <fullName evidence="9">M28 family peptidase</fullName>
    </submittedName>
</protein>
<feature type="domain" description="Peptidase M28" evidence="8">
    <location>
        <begin position="325"/>
        <end position="532"/>
    </location>
</feature>
<dbReference type="Gene3D" id="3.50.30.30">
    <property type="match status" value="1"/>
</dbReference>
<dbReference type="PATRIC" id="fig|1280951.3.peg.3177"/>
<dbReference type="PANTHER" id="PTHR12147">
    <property type="entry name" value="METALLOPEPTIDASE M28 FAMILY MEMBER"/>
    <property type="match status" value="1"/>
</dbReference>
<keyword evidence="4 7" id="KW-0732">Signal</keyword>
<keyword evidence="5" id="KW-0378">Hydrolase</keyword>
<evidence type="ECO:0000256" key="4">
    <source>
        <dbReference type="ARBA" id="ARBA00022729"/>
    </source>
</evidence>
<dbReference type="OrthoDB" id="9778250at2"/>
<dbReference type="Proteomes" id="UP000025061">
    <property type="component" value="Unassembled WGS sequence"/>
</dbReference>
<evidence type="ECO:0000256" key="2">
    <source>
        <dbReference type="ARBA" id="ARBA00022670"/>
    </source>
</evidence>
<gene>
    <name evidence="9" type="ORF">HHI_15748</name>
</gene>
<name>A0A059FA98_9PROT</name>
<dbReference type="GO" id="GO:0008235">
    <property type="term" value="F:metalloexopeptidase activity"/>
    <property type="evidence" value="ECO:0007669"/>
    <property type="project" value="InterPro"/>
</dbReference>
<dbReference type="GO" id="GO:0004177">
    <property type="term" value="F:aminopeptidase activity"/>
    <property type="evidence" value="ECO:0007669"/>
    <property type="project" value="UniProtKB-KW"/>
</dbReference>
<dbReference type="Gene3D" id="3.40.630.10">
    <property type="entry name" value="Zn peptidases"/>
    <property type="match status" value="1"/>
</dbReference>
<evidence type="ECO:0000313" key="10">
    <source>
        <dbReference type="Proteomes" id="UP000025061"/>
    </source>
</evidence>
<dbReference type="Pfam" id="PF04389">
    <property type="entry name" value="Peptidase_M28"/>
    <property type="match status" value="1"/>
</dbReference>
<dbReference type="SUPFAM" id="SSF52025">
    <property type="entry name" value="PA domain"/>
    <property type="match status" value="1"/>
</dbReference>
<dbReference type="RefSeq" id="WP_011647086.1">
    <property type="nucleotide sequence ID" value="NZ_ARYI01000018.1"/>
</dbReference>
<organism evidence="9 10">
    <name type="scientific">Hyphomonas hirschiana VP5</name>
    <dbReference type="NCBI Taxonomy" id="1280951"/>
    <lineage>
        <taxon>Bacteria</taxon>
        <taxon>Pseudomonadati</taxon>
        <taxon>Pseudomonadota</taxon>
        <taxon>Alphaproteobacteria</taxon>
        <taxon>Hyphomonadales</taxon>
        <taxon>Hyphomonadaceae</taxon>
        <taxon>Hyphomonas</taxon>
    </lineage>
</organism>
<dbReference type="InterPro" id="IPR045175">
    <property type="entry name" value="M28_fam"/>
</dbReference>
<sequence>MKLKYLTLPAAALALAACSPSAPTEPAPAPEAPAAPAEELLLPLPDATAPEITAADIGVRVKTLADDVFEGRGPGTPTGEASAAWIAQELARIGLEPAGDDGTWYQQVEMVNQTIDPASSSLVLTWPDQEELSLDLKNQAVIWTKRQNTDHISFEPSDVVFVGYGAVAPEYEWDDYAGQDYTGKTVLILVNDPGFATEDPELFNGKSMTYYGRWTYKYEEAARQGATAAIVIHETEPAAYGWDVVANSWTGAQSDLVRPNGGEDRAMMEGWVQRDIAVEMFAKAGLDFEEMKAAAKTPGFQPVALEGVKARGEIHQTIDKLTSRNVAGVLPGTTTPDEYVLYTAHWDHLGMKTGAPGEDFYEDQIYNGAVDNATGAAGILEIAEAMKAQTLQRSAMFLFVTLEESGLLGSEYFANNPTIPLNKVVAGINLDGALPMGRTKDMTVIGFGASELEDILKEVLVAYDRIVTPDGRPEAGYFYRSDHISLAKKGVPMLYAGEGEDKREGGIAAGRAAAAAYTAERYHKPMDEYSDDWDLSGFEEDLQALYDVGLRIANSDTWPTWYPGNEFEAARKESLAGE</sequence>
<dbReference type="GO" id="GO:0046872">
    <property type="term" value="F:metal ion binding"/>
    <property type="evidence" value="ECO:0007669"/>
    <property type="project" value="UniProtKB-KW"/>
</dbReference>
<feature type="chain" id="PRO_5001577145" evidence="7">
    <location>
        <begin position="25"/>
        <end position="578"/>
    </location>
</feature>
<dbReference type="FunFam" id="3.40.630.10:FF:000088">
    <property type="entry name" value="Peptidase M20"/>
    <property type="match status" value="1"/>
</dbReference>
<evidence type="ECO:0000313" key="9">
    <source>
        <dbReference type="EMBL" id="KCZ87517.1"/>
    </source>
</evidence>
<dbReference type="AlphaFoldDB" id="A0A059FA98"/>